<evidence type="ECO:0000256" key="1">
    <source>
        <dbReference type="SAM" id="Phobius"/>
    </source>
</evidence>
<accession>A0ABV9Q0J0</accession>
<keyword evidence="1" id="KW-0472">Membrane</keyword>
<organism evidence="2 3">
    <name type="scientific">Effusibacillus consociatus</name>
    <dbReference type="NCBI Taxonomy" id="1117041"/>
    <lineage>
        <taxon>Bacteria</taxon>
        <taxon>Bacillati</taxon>
        <taxon>Bacillota</taxon>
        <taxon>Bacilli</taxon>
        <taxon>Bacillales</taxon>
        <taxon>Alicyclobacillaceae</taxon>
        <taxon>Effusibacillus</taxon>
    </lineage>
</organism>
<protein>
    <submittedName>
        <fullName evidence="2">Uncharacterized protein</fullName>
    </submittedName>
</protein>
<name>A0ABV9Q0J0_9BACL</name>
<dbReference type="RefSeq" id="WP_380025741.1">
    <property type="nucleotide sequence ID" value="NZ_JBHSHC010000090.1"/>
</dbReference>
<dbReference type="EMBL" id="JBHSHC010000090">
    <property type="protein sequence ID" value="MFC4767820.1"/>
    <property type="molecule type" value="Genomic_DNA"/>
</dbReference>
<keyword evidence="3" id="KW-1185">Reference proteome</keyword>
<feature type="transmembrane region" description="Helical" evidence="1">
    <location>
        <begin position="16"/>
        <end position="39"/>
    </location>
</feature>
<evidence type="ECO:0000313" key="3">
    <source>
        <dbReference type="Proteomes" id="UP001596002"/>
    </source>
</evidence>
<proteinExistence type="predicted"/>
<feature type="transmembrane region" description="Helical" evidence="1">
    <location>
        <begin position="78"/>
        <end position="105"/>
    </location>
</feature>
<keyword evidence="1" id="KW-0812">Transmembrane</keyword>
<gene>
    <name evidence="2" type="ORF">ACFO8Q_10670</name>
</gene>
<sequence length="143" mass="15390">MNEGGKSQPQKIVESVYLMLDLITAALLLTGQITIRGVFFTTGASFSLSLAGPVTGGKRSEAVEEAPSANLVLDFVDVLTALLLIIGEINVVGTLLTSGGFTIVVSGPIFGREKTEAYIPTTRRFITDFRKEVFRKCGIHKLK</sequence>
<evidence type="ECO:0000313" key="2">
    <source>
        <dbReference type="EMBL" id="MFC4767820.1"/>
    </source>
</evidence>
<comment type="caution">
    <text evidence="2">The sequence shown here is derived from an EMBL/GenBank/DDBJ whole genome shotgun (WGS) entry which is preliminary data.</text>
</comment>
<dbReference type="Proteomes" id="UP001596002">
    <property type="component" value="Unassembled WGS sequence"/>
</dbReference>
<reference evidence="3" key="1">
    <citation type="journal article" date="2019" name="Int. J. Syst. Evol. Microbiol.">
        <title>The Global Catalogue of Microorganisms (GCM) 10K type strain sequencing project: providing services to taxonomists for standard genome sequencing and annotation.</title>
        <authorList>
            <consortium name="The Broad Institute Genomics Platform"/>
            <consortium name="The Broad Institute Genome Sequencing Center for Infectious Disease"/>
            <person name="Wu L."/>
            <person name="Ma J."/>
        </authorList>
    </citation>
    <scope>NUCLEOTIDE SEQUENCE [LARGE SCALE GENOMIC DNA]</scope>
    <source>
        <strain evidence="3">WYCCWR 12678</strain>
    </source>
</reference>
<keyword evidence="1" id="KW-1133">Transmembrane helix</keyword>